<dbReference type="Proteomes" id="UP000188268">
    <property type="component" value="Unassembled WGS sequence"/>
</dbReference>
<dbReference type="AlphaFoldDB" id="A0A1R3JY52"/>
<accession>A0A1R3JY52</accession>
<dbReference type="EMBL" id="AWWV01006790">
    <property type="protein sequence ID" value="OMO99779.1"/>
    <property type="molecule type" value="Genomic_DNA"/>
</dbReference>
<name>A0A1R3JY52_COCAP</name>
<proteinExistence type="predicted"/>
<reference evidence="1 2" key="1">
    <citation type="submission" date="2013-09" db="EMBL/GenBank/DDBJ databases">
        <title>Corchorus capsularis genome sequencing.</title>
        <authorList>
            <person name="Alam M."/>
            <person name="Haque M.S."/>
            <person name="Islam M.S."/>
            <person name="Emdad E.M."/>
            <person name="Islam M.M."/>
            <person name="Ahmed B."/>
            <person name="Halim A."/>
            <person name="Hossen Q.M.M."/>
            <person name="Hossain M.Z."/>
            <person name="Ahmed R."/>
            <person name="Khan M.M."/>
            <person name="Islam R."/>
            <person name="Rashid M.M."/>
            <person name="Khan S.A."/>
            <person name="Rahman M.S."/>
            <person name="Alam M."/>
        </authorList>
    </citation>
    <scope>NUCLEOTIDE SEQUENCE [LARGE SCALE GENOMIC DNA]</scope>
    <source>
        <strain evidence="2">cv. CVL-1</strain>
        <tissue evidence="1">Whole seedling</tissue>
    </source>
</reference>
<protein>
    <submittedName>
        <fullName evidence="1">Uncharacterized protein</fullName>
    </submittedName>
</protein>
<evidence type="ECO:0000313" key="2">
    <source>
        <dbReference type="Proteomes" id="UP000188268"/>
    </source>
</evidence>
<keyword evidence="2" id="KW-1185">Reference proteome</keyword>
<evidence type="ECO:0000313" key="1">
    <source>
        <dbReference type="EMBL" id="OMO99779.1"/>
    </source>
</evidence>
<comment type="caution">
    <text evidence="1">The sequence shown here is derived from an EMBL/GenBank/DDBJ whole genome shotgun (WGS) entry which is preliminary data.</text>
</comment>
<dbReference type="Gramene" id="OMO99779">
    <property type="protein sequence ID" value="OMO99779"/>
    <property type="gene ID" value="CCACVL1_03634"/>
</dbReference>
<gene>
    <name evidence="1" type="ORF">CCACVL1_03634</name>
</gene>
<organism evidence="1 2">
    <name type="scientific">Corchorus capsularis</name>
    <name type="common">Jute</name>
    <dbReference type="NCBI Taxonomy" id="210143"/>
    <lineage>
        <taxon>Eukaryota</taxon>
        <taxon>Viridiplantae</taxon>
        <taxon>Streptophyta</taxon>
        <taxon>Embryophyta</taxon>
        <taxon>Tracheophyta</taxon>
        <taxon>Spermatophyta</taxon>
        <taxon>Magnoliopsida</taxon>
        <taxon>eudicotyledons</taxon>
        <taxon>Gunneridae</taxon>
        <taxon>Pentapetalae</taxon>
        <taxon>rosids</taxon>
        <taxon>malvids</taxon>
        <taxon>Malvales</taxon>
        <taxon>Malvaceae</taxon>
        <taxon>Grewioideae</taxon>
        <taxon>Apeibeae</taxon>
        <taxon>Corchorus</taxon>
    </lineage>
</organism>
<sequence>MALKGSFDKDIATRRNAQGKDFTWCNLERWTV</sequence>